<dbReference type="SUPFAM" id="SSF57756">
    <property type="entry name" value="Retrovirus zinc finger-like domains"/>
    <property type="match status" value="1"/>
</dbReference>
<evidence type="ECO:0000256" key="6">
    <source>
        <dbReference type="PROSITE-ProRule" id="PRU00047"/>
    </source>
</evidence>
<dbReference type="AlphaFoldDB" id="A0AAD5TEN6"/>
<reference evidence="11" key="1">
    <citation type="submission" date="2020-05" db="EMBL/GenBank/DDBJ databases">
        <title>Phylogenomic resolution of chytrid fungi.</title>
        <authorList>
            <person name="Stajich J.E."/>
            <person name="Amses K."/>
            <person name="Simmons R."/>
            <person name="Seto K."/>
            <person name="Myers J."/>
            <person name="Bonds A."/>
            <person name="Quandt C.A."/>
            <person name="Barry K."/>
            <person name="Liu P."/>
            <person name="Grigoriev I."/>
            <person name="Longcore J.E."/>
            <person name="James T.Y."/>
        </authorList>
    </citation>
    <scope>NUCLEOTIDE SEQUENCE</scope>
    <source>
        <strain evidence="11">JEL0379</strain>
    </source>
</reference>
<evidence type="ECO:0000256" key="4">
    <source>
        <dbReference type="ARBA" id="ARBA00022833"/>
    </source>
</evidence>
<dbReference type="PANTHER" id="PTHR15439:SF0">
    <property type="entry name" value="CELL DIVISION CYCLE AND APOPTOSIS REGULATOR PROTEIN 1-RELATED"/>
    <property type="match status" value="1"/>
</dbReference>
<evidence type="ECO:0000256" key="1">
    <source>
        <dbReference type="ARBA" id="ARBA00004123"/>
    </source>
</evidence>
<feature type="region of interest" description="Disordered" evidence="7">
    <location>
        <begin position="159"/>
        <end position="223"/>
    </location>
</feature>
<evidence type="ECO:0000256" key="2">
    <source>
        <dbReference type="ARBA" id="ARBA00022723"/>
    </source>
</evidence>
<dbReference type="SMART" id="SM00343">
    <property type="entry name" value="ZnF_C2HC"/>
    <property type="match status" value="1"/>
</dbReference>
<dbReference type="SMART" id="SM01180">
    <property type="entry name" value="DWNN"/>
    <property type="match status" value="1"/>
</dbReference>
<feature type="domain" description="RING-type" evidence="8">
    <location>
        <begin position="328"/>
        <end position="372"/>
    </location>
</feature>
<keyword evidence="3 6" id="KW-0863">Zinc-finger</keyword>
<keyword evidence="4" id="KW-0862">Zinc</keyword>
<dbReference type="InterPro" id="IPR033489">
    <property type="entry name" value="RBBP6"/>
</dbReference>
<dbReference type="InterPro" id="IPR014891">
    <property type="entry name" value="DWNN_domain"/>
</dbReference>
<keyword evidence="2" id="KW-0479">Metal-binding</keyword>
<feature type="compositionally biased region" description="Gly residues" evidence="7">
    <location>
        <begin position="178"/>
        <end position="193"/>
    </location>
</feature>
<dbReference type="Pfam" id="PF04564">
    <property type="entry name" value="U-box"/>
    <property type="match status" value="1"/>
</dbReference>
<feature type="compositionally biased region" description="Low complexity" evidence="7">
    <location>
        <begin position="502"/>
        <end position="514"/>
    </location>
</feature>
<feature type="domain" description="DWNN" evidence="10">
    <location>
        <begin position="4"/>
        <end position="77"/>
    </location>
</feature>
<feature type="domain" description="CCHC-type" evidence="9">
    <location>
        <begin position="232"/>
        <end position="246"/>
    </location>
</feature>
<comment type="subcellular location">
    <subcellularLocation>
        <location evidence="1">Nucleus</location>
    </subcellularLocation>
</comment>
<evidence type="ECO:0000259" key="10">
    <source>
        <dbReference type="PROSITE" id="PS51282"/>
    </source>
</evidence>
<keyword evidence="12" id="KW-1185">Reference proteome</keyword>
<feature type="region of interest" description="Disordered" evidence="7">
    <location>
        <begin position="622"/>
        <end position="692"/>
    </location>
</feature>
<evidence type="ECO:0000313" key="12">
    <source>
        <dbReference type="Proteomes" id="UP001212152"/>
    </source>
</evidence>
<dbReference type="GO" id="GO:0016567">
    <property type="term" value="P:protein ubiquitination"/>
    <property type="evidence" value="ECO:0007669"/>
    <property type="project" value="InterPro"/>
</dbReference>
<dbReference type="InterPro" id="IPR003613">
    <property type="entry name" value="Ubox_domain"/>
</dbReference>
<dbReference type="Pfam" id="PF13696">
    <property type="entry name" value="zf-CCHC_2"/>
    <property type="match status" value="1"/>
</dbReference>
<feature type="compositionally biased region" description="Low complexity" evidence="7">
    <location>
        <begin position="194"/>
        <end position="207"/>
    </location>
</feature>
<sequence length="692" mass="74127">MSVVFYKFKSAKDYDTCTFDGTNISVFDLKREILVAKKLGKGTDFDLAVFHAQTNEEYKDDMYQIPRNTSVLVSRQPASKPGKGTAQKYLTTSMPTGAMMGGSRGRGAPMPAVGPPKHHSLNNRAPPKPTAPGELPKSEVDGETEEDRIANMFKMQTEQWAETQDRMSHQKPIHRQYPGGGRGGGGYRGGHQPAGGDRPPPAAGADGNPSVSRPWGHGQDYEQRPPPPGYICYRCGQKGHFINNCPTIGEKEFDRPKLKRTTGIPKIFLKVVDDKHAAEGGVMVTQNGELVVAQPNDQAWADVAARNRNYLGAGDVYEMAPVPDELACAICKKLLRDAVQTPCCGTKYCDECIRTHLLDNEDPDQRLKCPNCGMDQSPDNLIANKALRQAVDQHIRDFISSKSKNNNPPPATTTTTNVVPQRPAAPPVISRPVAATTTAAAATVSAPVSAAPIPLPNIPVVNRRPAGDKPFKIVGKSNDAAGAAAATAKAASVIKRIDADQSTSQTLTAASTGAPRRNSIQRFPPSDYPPAPTPVYNPAFANAPPYGRAAAPPPHMMMMPQHMMPPDFDPRWGGGGAGGGGMLPHHIHPAMMAGGMRGAPPPPYWDGPMHAPPMMRGYGGPPLGARGYGPPPPHTRMGPGEYYGGGDGYRGGPREAYGRERGYHEPGAGGAGMKRSRDEEDSDAAYKAPRRE</sequence>
<dbReference type="GO" id="GO:0003676">
    <property type="term" value="F:nucleic acid binding"/>
    <property type="evidence" value="ECO:0007669"/>
    <property type="project" value="InterPro"/>
</dbReference>
<comment type="caution">
    <text evidence="11">The sequence shown here is derived from an EMBL/GenBank/DDBJ whole genome shotgun (WGS) entry which is preliminary data.</text>
</comment>
<feature type="compositionally biased region" description="Basic and acidic residues" evidence="7">
    <location>
        <begin position="652"/>
        <end position="664"/>
    </location>
</feature>
<organism evidence="11 12">
    <name type="scientific">Geranomyces variabilis</name>
    <dbReference type="NCBI Taxonomy" id="109894"/>
    <lineage>
        <taxon>Eukaryota</taxon>
        <taxon>Fungi</taxon>
        <taxon>Fungi incertae sedis</taxon>
        <taxon>Chytridiomycota</taxon>
        <taxon>Chytridiomycota incertae sedis</taxon>
        <taxon>Chytridiomycetes</taxon>
        <taxon>Spizellomycetales</taxon>
        <taxon>Powellomycetaceae</taxon>
        <taxon>Geranomyces</taxon>
    </lineage>
</organism>
<accession>A0AAD5TEN6</accession>
<evidence type="ECO:0000259" key="8">
    <source>
        <dbReference type="PROSITE" id="PS50089"/>
    </source>
</evidence>
<dbReference type="PROSITE" id="PS50158">
    <property type="entry name" value="ZF_CCHC"/>
    <property type="match status" value="1"/>
</dbReference>
<dbReference type="GO" id="GO:0008270">
    <property type="term" value="F:zinc ion binding"/>
    <property type="evidence" value="ECO:0007669"/>
    <property type="project" value="UniProtKB-KW"/>
</dbReference>
<dbReference type="SUPFAM" id="SSF57850">
    <property type="entry name" value="RING/U-box"/>
    <property type="match status" value="1"/>
</dbReference>
<dbReference type="Gene3D" id="3.30.40.10">
    <property type="entry name" value="Zinc/RING finger domain, C3HC4 (zinc finger)"/>
    <property type="match status" value="1"/>
</dbReference>
<feature type="region of interest" description="Disordered" evidence="7">
    <location>
        <begin position="400"/>
        <end position="429"/>
    </location>
</feature>
<dbReference type="Gene3D" id="4.10.60.10">
    <property type="entry name" value="Zinc finger, CCHC-type"/>
    <property type="match status" value="1"/>
</dbReference>
<feature type="region of interest" description="Disordered" evidence="7">
    <location>
        <begin position="502"/>
        <end position="530"/>
    </location>
</feature>
<dbReference type="Gene3D" id="3.10.20.90">
    <property type="entry name" value="Phosphatidylinositol 3-kinase Catalytic Subunit, Chain A, domain 1"/>
    <property type="match status" value="1"/>
</dbReference>
<dbReference type="GO" id="GO:0006397">
    <property type="term" value="P:mRNA processing"/>
    <property type="evidence" value="ECO:0007669"/>
    <property type="project" value="InterPro"/>
</dbReference>
<name>A0AAD5TEN6_9FUNG</name>
<dbReference type="PROSITE" id="PS51282">
    <property type="entry name" value="DWNN"/>
    <property type="match status" value="1"/>
</dbReference>
<feature type="compositionally biased region" description="Gly residues" evidence="7">
    <location>
        <begin position="641"/>
        <end position="651"/>
    </location>
</feature>
<dbReference type="InterPro" id="IPR036875">
    <property type="entry name" value="Znf_CCHC_sf"/>
</dbReference>
<dbReference type="InterPro" id="IPR001841">
    <property type="entry name" value="Znf_RING"/>
</dbReference>
<protein>
    <recommendedName>
        <fullName evidence="13">DWNN-domain-containing protein</fullName>
    </recommendedName>
</protein>
<evidence type="ECO:0000256" key="3">
    <source>
        <dbReference type="ARBA" id="ARBA00022771"/>
    </source>
</evidence>
<dbReference type="GO" id="GO:0061630">
    <property type="term" value="F:ubiquitin protein ligase activity"/>
    <property type="evidence" value="ECO:0007669"/>
    <property type="project" value="InterPro"/>
</dbReference>
<dbReference type="PROSITE" id="PS50089">
    <property type="entry name" value="ZF_RING_2"/>
    <property type="match status" value="1"/>
</dbReference>
<dbReference type="GO" id="GO:0005634">
    <property type="term" value="C:nucleus"/>
    <property type="evidence" value="ECO:0007669"/>
    <property type="project" value="UniProtKB-SubCell"/>
</dbReference>
<evidence type="ECO:0000256" key="5">
    <source>
        <dbReference type="ARBA" id="ARBA00023242"/>
    </source>
</evidence>
<feature type="region of interest" description="Disordered" evidence="7">
    <location>
        <begin position="102"/>
        <end position="143"/>
    </location>
</feature>
<evidence type="ECO:0008006" key="13">
    <source>
        <dbReference type="Google" id="ProtNLM"/>
    </source>
</evidence>
<gene>
    <name evidence="11" type="ORF">HDU87_008312</name>
</gene>
<dbReference type="InterPro" id="IPR025829">
    <property type="entry name" value="Zn_knuckle_CX2CX3GHX4C"/>
</dbReference>
<dbReference type="CDD" id="cd16620">
    <property type="entry name" value="vRING-HC-C4C4_RBBP6"/>
    <property type="match status" value="1"/>
</dbReference>
<dbReference type="EMBL" id="JADGJQ010000085">
    <property type="protein sequence ID" value="KAJ3171770.1"/>
    <property type="molecule type" value="Genomic_DNA"/>
</dbReference>
<dbReference type="Pfam" id="PF08783">
    <property type="entry name" value="DWNN"/>
    <property type="match status" value="1"/>
</dbReference>
<dbReference type="GO" id="GO:0006511">
    <property type="term" value="P:ubiquitin-dependent protein catabolic process"/>
    <property type="evidence" value="ECO:0007669"/>
    <property type="project" value="TreeGrafter"/>
</dbReference>
<dbReference type="InterPro" id="IPR013083">
    <property type="entry name" value="Znf_RING/FYVE/PHD"/>
</dbReference>
<dbReference type="FunFam" id="3.10.20.90:FF:000070">
    <property type="entry name" value="E3 ubiquitin-protein ligase RBBP6 isoform X2"/>
    <property type="match status" value="1"/>
</dbReference>
<evidence type="ECO:0000259" key="9">
    <source>
        <dbReference type="PROSITE" id="PS50158"/>
    </source>
</evidence>
<evidence type="ECO:0000313" key="11">
    <source>
        <dbReference type="EMBL" id="KAJ3171770.1"/>
    </source>
</evidence>
<dbReference type="PANTHER" id="PTHR15439">
    <property type="entry name" value="RETINOBLASTOMA-BINDING PROTEIN 6"/>
    <property type="match status" value="1"/>
</dbReference>
<keyword evidence="5" id="KW-0539">Nucleus</keyword>
<evidence type="ECO:0000256" key="7">
    <source>
        <dbReference type="SAM" id="MobiDB-lite"/>
    </source>
</evidence>
<proteinExistence type="predicted"/>
<dbReference type="InterPro" id="IPR001878">
    <property type="entry name" value="Znf_CCHC"/>
</dbReference>
<dbReference type="Proteomes" id="UP001212152">
    <property type="component" value="Unassembled WGS sequence"/>
</dbReference>